<evidence type="ECO:0000313" key="1">
    <source>
        <dbReference type="EMBL" id="OAQ90941.1"/>
    </source>
</evidence>
<organism evidence="1 2">
    <name type="scientific">Purpureocillium lilacinum</name>
    <name type="common">Paecilomyces lilacinus</name>
    <dbReference type="NCBI Taxonomy" id="33203"/>
    <lineage>
        <taxon>Eukaryota</taxon>
        <taxon>Fungi</taxon>
        <taxon>Dikarya</taxon>
        <taxon>Ascomycota</taxon>
        <taxon>Pezizomycotina</taxon>
        <taxon>Sordariomycetes</taxon>
        <taxon>Hypocreomycetidae</taxon>
        <taxon>Hypocreales</taxon>
        <taxon>Ophiocordycipitaceae</taxon>
        <taxon>Purpureocillium</taxon>
    </lineage>
</organism>
<dbReference type="EMBL" id="LSBI01000004">
    <property type="protein sequence ID" value="OAQ90941.1"/>
    <property type="molecule type" value="Genomic_DNA"/>
</dbReference>
<comment type="caution">
    <text evidence="1">The sequence shown here is derived from an EMBL/GenBank/DDBJ whole genome shotgun (WGS) entry which is preliminary data.</text>
</comment>
<name>A0A179HN22_PURLI</name>
<dbReference type="Proteomes" id="UP000078340">
    <property type="component" value="Unassembled WGS sequence"/>
</dbReference>
<dbReference type="AlphaFoldDB" id="A0A179HN22"/>
<protein>
    <submittedName>
        <fullName evidence="1">Uncharacterized protein</fullName>
    </submittedName>
</protein>
<sequence>MSAGVCIQSPPCASGRTRRLTRLDKCRLQTGRCILSEAAACPRSCMPRVAVGSRGPRCSWLGSPLAFQTWELLVFRLYCCRGSRTAAWGAINGMIPSLALIYQRLKITRCTAVSLSIHNIHRSLGQNHLLLNGTQDEPCKASQAKVLRPWRCHQSSLPSFLDAPYLSGLPH</sequence>
<reference evidence="1 2" key="1">
    <citation type="submission" date="2016-02" db="EMBL/GenBank/DDBJ databases">
        <title>Biosynthesis of antibiotic leucinostatins and their inhibition on Phytophthora in bio-control Purpureocillium lilacinum.</title>
        <authorList>
            <person name="Wang G."/>
            <person name="Liu Z."/>
            <person name="Lin R."/>
            <person name="Li E."/>
            <person name="Mao Z."/>
            <person name="Ling J."/>
            <person name="Yin W."/>
            <person name="Xie B."/>
        </authorList>
    </citation>
    <scope>NUCLEOTIDE SEQUENCE [LARGE SCALE GENOMIC DNA]</scope>
    <source>
        <strain evidence="1">PLFJ-1</strain>
    </source>
</reference>
<accession>A0A179HN22</accession>
<proteinExistence type="predicted"/>
<gene>
    <name evidence="1" type="ORF">VFPFJ_05100</name>
</gene>
<evidence type="ECO:0000313" key="2">
    <source>
        <dbReference type="Proteomes" id="UP000078340"/>
    </source>
</evidence>